<dbReference type="AlphaFoldDB" id="A0A0F9UQ19"/>
<protein>
    <submittedName>
        <fullName evidence="1">Uncharacterized protein</fullName>
    </submittedName>
</protein>
<proteinExistence type="predicted"/>
<name>A0A0F9UQ19_9ZZZZ</name>
<gene>
    <name evidence="1" type="ORF">LCGC14_0580100</name>
</gene>
<organism evidence="1">
    <name type="scientific">marine sediment metagenome</name>
    <dbReference type="NCBI Taxonomy" id="412755"/>
    <lineage>
        <taxon>unclassified sequences</taxon>
        <taxon>metagenomes</taxon>
        <taxon>ecological metagenomes</taxon>
    </lineage>
</organism>
<comment type="caution">
    <text evidence="1">The sequence shown here is derived from an EMBL/GenBank/DDBJ whole genome shotgun (WGS) entry which is preliminary data.</text>
</comment>
<sequence>MDILVGGSFQLHKIAEKNIDAIIKVTINKHLFQYKINMKSISIEENAEALTQMMCDVFGEEGPTYGWLFRDIKKAFFDFNKGLIVQIVVDFLEDMMKNPPIIINP</sequence>
<evidence type="ECO:0000313" key="1">
    <source>
        <dbReference type="EMBL" id="KKN55708.1"/>
    </source>
</evidence>
<dbReference type="EMBL" id="LAZR01000875">
    <property type="protein sequence ID" value="KKN55708.1"/>
    <property type="molecule type" value="Genomic_DNA"/>
</dbReference>
<reference evidence="1" key="1">
    <citation type="journal article" date="2015" name="Nature">
        <title>Complex archaea that bridge the gap between prokaryotes and eukaryotes.</title>
        <authorList>
            <person name="Spang A."/>
            <person name="Saw J.H."/>
            <person name="Jorgensen S.L."/>
            <person name="Zaremba-Niedzwiedzka K."/>
            <person name="Martijn J."/>
            <person name="Lind A.E."/>
            <person name="van Eijk R."/>
            <person name="Schleper C."/>
            <person name="Guy L."/>
            <person name="Ettema T.J."/>
        </authorList>
    </citation>
    <scope>NUCLEOTIDE SEQUENCE</scope>
</reference>
<accession>A0A0F9UQ19</accession>